<dbReference type="InterPro" id="IPR014811">
    <property type="entry name" value="ArgoL1"/>
</dbReference>
<evidence type="ECO:0000313" key="5">
    <source>
        <dbReference type="EMBL" id="KAJ9582418.1"/>
    </source>
</evidence>
<evidence type="ECO:0008006" key="7">
    <source>
        <dbReference type="Google" id="ProtNLM"/>
    </source>
</evidence>
<keyword evidence="6" id="KW-1185">Reference proteome</keyword>
<protein>
    <recommendedName>
        <fullName evidence="7">Protein argonaute-2</fullName>
    </recommendedName>
</protein>
<dbReference type="PROSITE" id="PS50821">
    <property type="entry name" value="PAZ"/>
    <property type="match status" value="1"/>
</dbReference>
<accession>A0AAD8E9T2</accession>
<feature type="domain" description="PAZ" evidence="3">
    <location>
        <begin position="293"/>
        <end position="409"/>
    </location>
</feature>
<evidence type="ECO:0000259" key="3">
    <source>
        <dbReference type="PROSITE" id="PS50821"/>
    </source>
</evidence>
<dbReference type="SMART" id="SM00950">
    <property type="entry name" value="Piwi"/>
    <property type="match status" value="1"/>
</dbReference>
<dbReference type="EMBL" id="JASPKZ010007802">
    <property type="protein sequence ID" value="KAJ9582418.1"/>
    <property type="molecule type" value="Genomic_DNA"/>
</dbReference>
<comment type="caution">
    <text evidence="5">The sequence shown here is derived from an EMBL/GenBank/DDBJ whole genome shotgun (WGS) entry which is preliminary data.</text>
</comment>
<dbReference type="Gene3D" id="3.40.50.2300">
    <property type="match status" value="1"/>
</dbReference>
<feature type="domain" description="Piwi" evidence="4">
    <location>
        <begin position="563"/>
        <end position="849"/>
    </location>
</feature>
<reference evidence="5" key="2">
    <citation type="submission" date="2023-05" db="EMBL/GenBank/DDBJ databases">
        <authorList>
            <person name="Fouks B."/>
        </authorList>
    </citation>
    <scope>NUCLEOTIDE SEQUENCE</scope>
    <source>
        <strain evidence="5">Stay&amp;Tobe</strain>
        <tissue evidence="5">Testes</tissue>
    </source>
</reference>
<evidence type="ECO:0000256" key="1">
    <source>
        <dbReference type="RuleBase" id="RU361178"/>
    </source>
</evidence>
<dbReference type="InterPro" id="IPR003165">
    <property type="entry name" value="Piwi"/>
</dbReference>
<dbReference type="SUPFAM" id="SSF53098">
    <property type="entry name" value="Ribonuclease H-like"/>
    <property type="match status" value="1"/>
</dbReference>
<keyword evidence="2" id="KW-0732">Signal</keyword>
<feature type="non-terminal residue" evidence="5">
    <location>
        <position position="1"/>
    </location>
</feature>
<dbReference type="PROSITE" id="PS50822">
    <property type="entry name" value="PIWI"/>
    <property type="match status" value="1"/>
</dbReference>
<dbReference type="CDD" id="cd02846">
    <property type="entry name" value="PAZ_argonaute_like"/>
    <property type="match status" value="1"/>
</dbReference>
<feature type="non-terminal residue" evidence="5">
    <location>
        <position position="859"/>
    </location>
</feature>
<dbReference type="Pfam" id="PF08699">
    <property type="entry name" value="ArgoL1"/>
    <property type="match status" value="1"/>
</dbReference>
<dbReference type="InterPro" id="IPR012337">
    <property type="entry name" value="RNaseH-like_sf"/>
</dbReference>
<dbReference type="AlphaFoldDB" id="A0AAD8E9T2"/>
<dbReference type="InterPro" id="IPR032472">
    <property type="entry name" value="ArgoL2"/>
</dbReference>
<dbReference type="InterPro" id="IPR032474">
    <property type="entry name" value="Argonaute_N"/>
</dbReference>
<dbReference type="InterPro" id="IPR036085">
    <property type="entry name" value="PAZ_dom_sf"/>
</dbReference>
<feature type="chain" id="PRO_5042224621" description="Protein argonaute-2" evidence="2">
    <location>
        <begin position="26"/>
        <end position="859"/>
    </location>
</feature>
<proteinExistence type="inferred from homology"/>
<dbReference type="Gene3D" id="3.30.420.10">
    <property type="entry name" value="Ribonuclease H-like superfamily/Ribonuclease H"/>
    <property type="match status" value="2"/>
</dbReference>
<dbReference type="Pfam" id="PF16488">
    <property type="entry name" value="ArgoL2"/>
    <property type="match status" value="1"/>
</dbReference>
<evidence type="ECO:0000313" key="6">
    <source>
        <dbReference type="Proteomes" id="UP001233999"/>
    </source>
</evidence>
<evidence type="ECO:0000256" key="2">
    <source>
        <dbReference type="SAM" id="SignalP"/>
    </source>
</evidence>
<dbReference type="SMART" id="SM01163">
    <property type="entry name" value="DUF1785"/>
    <property type="match status" value="1"/>
</dbReference>
<feature type="signal peptide" evidence="2">
    <location>
        <begin position="1"/>
        <end position="25"/>
    </location>
</feature>
<dbReference type="InterPro" id="IPR003100">
    <property type="entry name" value="PAZ_dom"/>
</dbReference>
<dbReference type="Pfam" id="PF02170">
    <property type="entry name" value="PAZ"/>
    <property type="match status" value="1"/>
</dbReference>
<dbReference type="Proteomes" id="UP001233999">
    <property type="component" value="Unassembled WGS sequence"/>
</dbReference>
<dbReference type="InterPro" id="IPR036397">
    <property type="entry name" value="RNaseH_sf"/>
</dbReference>
<dbReference type="SUPFAM" id="SSF101690">
    <property type="entry name" value="PAZ domain"/>
    <property type="match status" value="1"/>
</dbReference>
<dbReference type="Pfam" id="PF02171">
    <property type="entry name" value="Piwi"/>
    <property type="match status" value="2"/>
</dbReference>
<comment type="similarity">
    <text evidence="1">Belongs to the argonaute family.</text>
</comment>
<dbReference type="GO" id="GO:0034587">
    <property type="term" value="P:piRNA processing"/>
    <property type="evidence" value="ECO:0007669"/>
    <property type="project" value="UniProtKB-ARBA"/>
</dbReference>
<name>A0AAD8E9T2_DIPPU</name>
<organism evidence="5 6">
    <name type="scientific">Diploptera punctata</name>
    <name type="common">Pacific beetle cockroach</name>
    <dbReference type="NCBI Taxonomy" id="6984"/>
    <lineage>
        <taxon>Eukaryota</taxon>
        <taxon>Metazoa</taxon>
        <taxon>Ecdysozoa</taxon>
        <taxon>Arthropoda</taxon>
        <taxon>Hexapoda</taxon>
        <taxon>Insecta</taxon>
        <taxon>Pterygota</taxon>
        <taxon>Neoptera</taxon>
        <taxon>Polyneoptera</taxon>
        <taxon>Dictyoptera</taxon>
        <taxon>Blattodea</taxon>
        <taxon>Blaberoidea</taxon>
        <taxon>Blaberidae</taxon>
        <taxon>Diplopterinae</taxon>
        <taxon>Diploptera</taxon>
    </lineage>
</organism>
<sequence>LQFWSLSPSSVASCRLLLVIREVDATNNCAAGSKFCVSEETTDDGDKLCNCSLEEEGYGARFSGYSSERTLLEDITAITKGVESLKIPTRKFRDKCGTKGRRITVETNHVSLDLSRIKNDIVIHYDVNLELELPKRLARLAMEMFRRKHYQDRYPAFDGKKNLYSSGPLPFGGEISDDVEVYDVERNSNRVFKITIKFASRVDLRSLITYMRKGTSLSAPQEAIQAIDIVLHNAQAFRYVQVGRSFFSPPQDAIIQLGDGMEMWYGFFQSAILGWKPLLNIDVVHKAFPSPKSVIEILCEILHLDIQDLQRELTEWEKHDFANYIKGLKVEYMLPNIPSSKRAYRVNTIVESASRQQFDMKGKRISVDEYFMYEKKIHLSYPNLPCLHVGSPNRTNAIYIPAELCKITKGQVVNRKLNETQTSNMIKQTATSTTERKRKILESLKSVRLNDDCVVKEFGLSVCDKFEKVEARILDAPRLEYNMNTRRGVWRVKSFIATNNLTNWIMLNLTDNTRLDEIRRFASDMQRMGQQLGMYIKRPMKVDRRDSRDLGNYFRSVKDYIQLIVVIVPDDGNLYAKVKREAEVQVGVLTQCIKGRTVQRMNPATCSNILLKINSKLNLFIGWPRCLLRPIMIVGADVTHPSPDQNNIPSVAAVCASHDPLVFKYNIQIRLQPPKVEIIEDLQSIIREQLLFFYRNTSYKPERIIFFRDGVGEGQFAQKSLFIYRTRLSTQSHISGHTETPPCKIFPIRDEDADGRNRNVPPGTIVDRQITHPTEMDFYLVSHASIQGVSRPTKYRLLWNDDHEMTEDEIEELSYYLCHMFSRCTRSVSYPAPTYNAHLAAYRARAYFEGLFPWTLHLQ</sequence>
<dbReference type="Pfam" id="PF16486">
    <property type="entry name" value="ArgoN"/>
    <property type="match status" value="1"/>
</dbReference>
<dbReference type="Gene3D" id="2.170.260.10">
    <property type="entry name" value="paz domain"/>
    <property type="match status" value="1"/>
</dbReference>
<dbReference type="GO" id="GO:0003723">
    <property type="term" value="F:RNA binding"/>
    <property type="evidence" value="ECO:0007669"/>
    <property type="project" value="InterPro"/>
</dbReference>
<dbReference type="PANTHER" id="PTHR22891">
    <property type="entry name" value="EUKARYOTIC TRANSLATION INITIATION FACTOR 2C"/>
    <property type="match status" value="1"/>
</dbReference>
<dbReference type="SMART" id="SM00949">
    <property type="entry name" value="PAZ"/>
    <property type="match status" value="1"/>
</dbReference>
<gene>
    <name evidence="5" type="ORF">L9F63_003271</name>
</gene>
<reference evidence="5" key="1">
    <citation type="journal article" date="2023" name="IScience">
        <title>Live-bearing cockroach genome reveals convergent evolutionary mechanisms linked to viviparity in insects and beyond.</title>
        <authorList>
            <person name="Fouks B."/>
            <person name="Harrison M.C."/>
            <person name="Mikhailova A.A."/>
            <person name="Marchal E."/>
            <person name="English S."/>
            <person name="Carruthers M."/>
            <person name="Jennings E.C."/>
            <person name="Chiamaka E.L."/>
            <person name="Frigard R.A."/>
            <person name="Pippel M."/>
            <person name="Attardo G.M."/>
            <person name="Benoit J.B."/>
            <person name="Bornberg-Bauer E."/>
            <person name="Tobe S.S."/>
        </authorList>
    </citation>
    <scope>NUCLEOTIDE SEQUENCE</scope>
    <source>
        <strain evidence="5">Stay&amp;Tobe</strain>
    </source>
</reference>
<evidence type="ECO:0000259" key="4">
    <source>
        <dbReference type="PROSITE" id="PS50822"/>
    </source>
</evidence>